<dbReference type="InterPro" id="IPR018114">
    <property type="entry name" value="TRYPSIN_HIS"/>
</dbReference>
<feature type="domain" description="Peptidase S1" evidence="20">
    <location>
        <begin position="340"/>
        <end position="556"/>
    </location>
</feature>
<dbReference type="SUPFAM" id="SSF50494">
    <property type="entry name" value="Trypsin-like serine proteases"/>
    <property type="match status" value="1"/>
</dbReference>
<evidence type="ECO:0000259" key="18">
    <source>
        <dbReference type="PROSITE" id="PS50026"/>
    </source>
</evidence>
<evidence type="ECO:0000256" key="12">
    <source>
        <dbReference type="ARBA" id="ARBA00024195"/>
    </source>
</evidence>
<feature type="disulfide bond" evidence="15">
    <location>
        <begin position="98"/>
        <end position="107"/>
    </location>
</feature>
<comment type="caution">
    <text evidence="15">Lacks conserved residue(s) required for the propagation of feature annotation.</text>
</comment>
<dbReference type="PROSITE" id="PS01186">
    <property type="entry name" value="EGF_2"/>
    <property type="match status" value="3"/>
</dbReference>
<dbReference type="GO" id="GO:0005615">
    <property type="term" value="C:extracellular space"/>
    <property type="evidence" value="ECO:0007669"/>
    <property type="project" value="TreeGrafter"/>
</dbReference>
<dbReference type="CDD" id="cd00108">
    <property type="entry name" value="KR"/>
    <property type="match status" value="1"/>
</dbReference>
<evidence type="ECO:0000256" key="1">
    <source>
        <dbReference type="ARBA" id="ARBA00004239"/>
    </source>
</evidence>
<evidence type="ECO:0000256" key="5">
    <source>
        <dbReference type="ARBA" id="ARBA00022670"/>
    </source>
</evidence>
<sequence>MQDSGPPASSKSCYAIISHFLTTCKRNCLNKRCFNKFKCISIYFDGFKMRANDNNMTVLLTRKGFLAFFLSEPELCDPNPCFHNGQCNVLSDKVTCSCREPFMGDKCQKAKDVCKDMNCHFGDCVLNSAGGPECKCTYPYLGPNCLQPVPCSPNPCHNGGVCMEQNRQANCTCRKGYRGRYCQVGTPPNDCYVGNGTSYGGMVSTTVHGEECLNWHSVSILLNEGRSPFDMYPNFSGLGQNNHCRNPDGENKPWCYVKRAKVEWDYCDVKPCHPGGNSHTTIVWKGNFFFLRKPQTLCSLFHSLSIFTEVFHLTRPTNPNQPVAMFSQCGIAQPKEHHRIFWGIKSWPGAHPWQVSVQERPKGSNVAFDPSCGGALLSSCWVVTAAHCIDTANEYQVMVGAVKLDSTELTYQLIPVVTILLHPARGDVDIALLQLQVTHGQYCARESRFVRTVAFSDCGFSNDLLDAYVLLISERTCNQPQAYEGLLRDGELCAGNMKGGADSCYGDSGGPLVCQHNGVHYLAGVLSWGDGCGLPNKPGVYVDVYKFVNWIRHEIG</sequence>
<dbReference type="Proteomes" id="UP000264820">
    <property type="component" value="Unplaced"/>
</dbReference>
<reference evidence="21" key="1">
    <citation type="submission" date="2025-08" db="UniProtKB">
        <authorList>
            <consortium name="Ensembl"/>
        </authorList>
    </citation>
    <scope>IDENTIFICATION</scope>
</reference>
<evidence type="ECO:0000256" key="8">
    <source>
        <dbReference type="ARBA" id="ARBA00022801"/>
    </source>
</evidence>
<dbReference type="SMART" id="SM00130">
    <property type="entry name" value="KR"/>
    <property type="match status" value="1"/>
</dbReference>
<dbReference type="Pfam" id="PF00051">
    <property type="entry name" value="Kringle"/>
    <property type="match status" value="1"/>
</dbReference>
<dbReference type="EC" id="3.4.21.4" evidence="14"/>
<dbReference type="AlphaFoldDB" id="A0A3Q2ZBC6"/>
<dbReference type="OMA" id="NWIRHEI"/>
<dbReference type="InterPro" id="IPR033116">
    <property type="entry name" value="TRYPSIN_SER"/>
</dbReference>
<dbReference type="PRINTS" id="PR00018">
    <property type="entry name" value="KRINGLE"/>
</dbReference>
<keyword evidence="8 17" id="KW-0378">Hydrolase</keyword>
<evidence type="ECO:0000256" key="7">
    <source>
        <dbReference type="ARBA" id="ARBA00022737"/>
    </source>
</evidence>
<dbReference type="FunFam" id="2.40.10.10:FF:000002">
    <property type="entry name" value="Transmembrane protease serine"/>
    <property type="match status" value="1"/>
</dbReference>
<dbReference type="PROSITE" id="PS50070">
    <property type="entry name" value="KRINGLE_2"/>
    <property type="match status" value="1"/>
</dbReference>
<dbReference type="PROSITE" id="PS00134">
    <property type="entry name" value="TRYPSIN_HIS"/>
    <property type="match status" value="1"/>
</dbReference>
<dbReference type="PANTHER" id="PTHR24264:SF40">
    <property type="entry name" value="HYALURONAN-BINDING PROTEIN 2"/>
    <property type="match status" value="1"/>
</dbReference>
<dbReference type="GO" id="GO:0006508">
    <property type="term" value="P:proteolysis"/>
    <property type="evidence" value="ECO:0007669"/>
    <property type="project" value="UniProtKB-KW"/>
</dbReference>
<dbReference type="PRINTS" id="PR00722">
    <property type="entry name" value="CHYMOTRYPSIN"/>
</dbReference>
<dbReference type="InterPro" id="IPR000001">
    <property type="entry name" value="Kringle"/>
</dbReference>
<dbReference type="PROSITE" id="PS00022">
    <property type="entry name" value="EGF_1"/>
    <property type="match status" value="3"/>
</dbReference>
<keyword evidence="3 15" id="KW-0245">EGF-like domain</keyword>
<keyword evidence="2" id="KW-0964">Secreted</keyword>
<evidence type="ECO:0000259" key="20">
    <source>
        <dbReference type="PROSITE" id="PS50240"/>
    </source>
</evidence>
<keyword evidence="10 15" id="KW-1015">Disulfide bond</keyword>
<dbReference type="PROSITE" id="PS00135">
    <property type="entry name" value="TRYPSIN_SER"/>
    <property type="match status" value="1"/>
</dbReference>
<reference evidence="21" key="2">
    <citation type="submission" date="2025-09" db="UniProtKB">
        <authorList>
            <consortium name="Ensembl"/>
        </authorList>
    </citation>
    <scope>IDENTIFICATION</scope>
</reference>
<dbReference type="PANTHER" id="PTHR24264">
    <property type="entry name" value="TRYPSIN-RELATED"/>
    <property type="match status" value="1"/>
</dbReference>
<dbReference type="InterPro" id="IPR043504">
    <property type="entry name" value="Peptidase_S1_PA_chymotrypsin"/>
</dbReference>
<feature type="disulfide bond" evidence="16">
    <location>
        <begin position="244"/>
        <end position="267"/>
    </location>
</feature>
<evidence type="ECO:0000256" key="16">
    <source>
        <dbReference type="PROSITE-ProRule" id="PRU00121"/>
    </source>
</evidence>
<evidence type="ECO:0000256" key="11">
    <source>
        <dbReference type="ARBA" id="ARBA00023180"/>
    </source>
</evidence>
<comment type="similarity">
    <text evidence="12">Belongs to the peptidase S1 family. CLIP subfamily.</text>
</comment>
<evidence type="ECO:0000256" key="3">
    <source>
        <dbReference type="ARBA" id="ARBA00022536"/>
    </source>
</evidence>
<protein>
    <recommendedName>
        <fullName evidence="14">trypsin</fullName>
        <ecNumber evidence="14">3.4.21.4</ecNumber>
    </recommendedName>
</protein>
<proteinExistence type="inferred from homology"/>
<dbReference type="InterPro" id="IPR013806">
    <property type="entry name" value="Kringle-like"/>
</dbReference>
<dbReference type="InterPro" id="IPR050127">
    <property type="entry name" value="Serine_Proteases_S1"/>
</dbReference>
<dbReference type="InterPro" id="IPR001254">
    <property type="entry name" value="Trypsin_dom"/>
</dbReference>
<evidence type="ECO:0000256" key="15">
    <source>
        <dbReference type="PROSITE-ProRule" id="PRU00076"/>
    </source>
</evidence>
<dbReference type="SUPFAM" id="SSF57196">
    <property type="entry name" value="EGF/Laminin"/>
    <property type="match status" value="1"/>
</dbReference>
<evidence type="ECO:0000256" key="17">
    <source>
        <dbReference type="RuleBase" id="RU363034"/>
    </source>
</evidence>
<keyword evidence="7" id="KW-0677">Repeat</keyword>
<dbReference type="FunFam" id="2.40.20.10:FF:000001">
    <property type="entry name" value="Urokinase-type plasminogen activator"/>
    <property type="match status" value="1"/>
</dbReference>
<feature type="domain" description="EGF-like" evidence="18">
    <location>
        <begin position="72"/>
        <end position="108"/>
    </location>
</feature>
<evidence type="ECO:0000259" key="19">
    <source>
        <dbReference type="PROSITE" id="PS50070"/>
    </source>
</evidence>
<dbReference type="InterPro" id="IPR009003">
    <property type="entry name" value="Peptidase_S1_PA"/>
</dbReference>
<dbReference type="InterPro" id="IPR000742">
    <property type="entry name" value="EGF"/>
</dbReference>
<dbReference type="InterPro" id="IPR001314">
    <property type="entry name" value="Peptidase_S1A"/>
</dbReference>
<dbReference type="Gene3D" id="2.10.25.10">
    <property type="entry name" value="Laminin"/>
    <property type="match status" value="2"/>
</dbReference>
<evidence type="ECO:0000256" key="13">
    <source>
        <dbReference type="ARBA" id="ARBA00036320"/>
    </source>
</evidence>
<dbReference type="PROSITE" id="PS50026">
    <property type="entry name" value="EGF_3"/>
    <property type="match status" value="2"/>
</dbReference>
<comment type="catalytic activity">
    <reaction evidence="13">
        <text>Preferential cleavage: Arg-|-Xaa, Lys-|-Xaa.</text>
        <dbReference type="EC" id="3.4.21.4"/>
    </reaction>
</comment>
<dbReference type="Gene3D" id="2.40.20.10">
    <property type="entry name" value="Plasminogen Kringle 4"/>
    <property type="match status" value="1"/>
</dbReference>
<dbReference type="GeneTree" id="ENSGT00940000157814"/>
<dbReference type="FunFam" id="2.10.25.10:FF:000173">
    <property type="entry name" value="Neurogenic locus notch protein 2"/>
    <property type="match status" value="1"/>
</dbReference>
<evidence type="ECO:0000256" key="10">
    <source>
        <dbReference type="ARBA" id="ARBA00023157"/>
    </source>
</evidence>
<dbReference type="CDD" id="cd00054">
    <property type="entry name" value="EGF_CA"/>
    <property type="match status" value="1"/>
</dbReference>
<evidence type="ECO:0000256" key="9">
    <source>
        <dbReference type="ARBA" id="ARBA00022825"/>
    </source>
</evidence>
<keyword evidence="22" id="KW-1185">Reference proteome</keyword>
<keyword evidence="9 17" id="KW-0720">Serine protease</keyword>
<evidence type="ECO:0000256" key="2">
    <source>
        <dbReference type="ARBA" id="ARBA00022525"/>
    </source>
</evidence>
<name>A0A3Q2ZBC6_HIPCM</name>
<dbReference type="PROSITE" id="PS50240">
    <property type="entry name" value="TRYPSIN_DOM"/>
    <property type="match status" value="1"/>
</dbReference>
<evidence type="ECO:0000313" key="22">
    <source>
        <dbReference type="Proteomes" id="UP000264820"/>
    </source>
</evidence>
<evidence type="ECO:0000313" key="21">
    <source>
        <dbReference type="Ensembl" id="ENSHCOP00000028280.1"/>
    </source>
</evidence>
<dbReference type="CDD" id="cd00190">
    <property type="entry name" value="Tryp_SPc"/>
    <property type="match status" value="1"/>
</dbReference>
<keyword evidence="4 16" id="KW-0420">Kringle</keyword>
<evidence type="ECO:0000256" key="14">
    <source>
        <dbReference type="ARBA" id="ARBA00038868"/>
    </source>
</evidence>
<dbReference type="GO" id="GO:0004252">
    <property type="term" value="F:serine-type endopeptidase activity"/>
    <property type="evidence" value="ECO:0007669"/>
    <property type="project" value="UniProtKB-EC"/>
</dbReference>
<accession>A0A3Q2ZBC6</accession>
<dbReference type="STRING" id="109280.ENSHCOP00000028280"/>
<comment type="subcellular location">
    <subcellularLocation>
        <location evidence="1">Secreted</location>
        <location evidence="1">Extracellular space</location>
    </subcellularLocation>
</comment>
<feature type="disulfide bond" evidence="15">
    <location>
        <begin position="173"/>
        <end position="182"/>
    </location>
</feature>
<keyword evidence="11" id="KW-0325">Glycoprotein</keyword>
<dbReference type="SMART" id="SM00020">
    <property type="entry name" value="Tryp_SPc"/>
    <property type="match status" value="1"/>
</dbReference>
<dbReference type="Gene3D" id="2.40.10.10">
    <property type="entry name" value="Trypsin-like serine proteases"/>
    <property type="match status" value="2"/>
</dbReference>
<keyword evidence="6" id="KW-0732">Signal</keyword>
<feature type="domain" description="EGF-like" evidence="18">
    <location>
        <begin position="147"/>
        <end position="183"/>
    </location>
</feature>
<dbReference type="Ensembl" id="ENSHCOT00000025239.1">
    <property type="protein sequence ID" value="ENSHCOP00000028280.1"/>
    <property type="gene ID" value="ENSHCOG00000020822.1"/>
</dbReference>
<dbReference type="SUPFAM" id="SSF57440">
    <property type="entry name" value="Kringle-like"/>
    <property type="match status" value="1"/>
</dbReference>
<organism evidence="21 22">
    <name type="scientific">Hippocampus comes</name>
    <name type="common">Tiger tail seahorse</name>
    <dbReference type="NCBI Taxonomy" id="109280"/>
    <lineage>
        <taxon>Eukaryota</taxon>
        <taxon>Metazoa</taxon>
        <taxon>Chordata</taxon>
        <taxon>Craniata</taxon>
        <taxon>Vertebrata</taxon>
        <taxon>Euteleostomi</taxon>
        <taxon>Actinopterygii</taxon>
        <taxon>Neopterygii</taxon>
        <taxon>Teleostei</taxon>
        <taxon>Neoteleostei</taxon>
        <taxon>Acanthomorphata</taxon>
        <taxon>Syngnathiaria</taxon>
        <taxon>Syngnathiformes</taxon>
        <taxon>Syngnathoidei</taxon>
        <taxon>Syngnathidae</taxon>
        <taxon>Hippocampus</taxon>
    </lineage>
</organism>
<evidence type="ECO:0000256" key="6">
    <source>
        <dbReference type="ARBA" id="ARBA00022729"/>
    </source>
</evidence>
<feature type="domain" description="Kringle" evidence="19">
    <location>
        <begin position="190"/>
        <end position="272"/>
    </location>
</feature>
<dbReference type="Pfam" id="PF00008">
    <property type="entry name" value="EGF"/>
    <property type="match status" value="2"/>
</dbReference>
<dbReference type="SMART" id="SM00181">
    <property type="entry name" value="EGF"/>
    <property type="match status" value="3"/>
</dbReference>
<keyword evidence="5 17" id="KW-0645">Protease</keyword>
<dbReference type="InterPro" id="IPR038178">
    <property type="entry name" value="Kringle_sf"/>
</dbReference>
<evidence type="ECO:0000256" key="4">
    <source>
        <dbReference type="ARBA" id="ARBA00022572"/>
    </source>
</evidence>
<dbReference type="Pfam" id="PF00089">
    <property type="entry name" value="Trypsin"/>
    <property type="match status" value="1"/>
</dbReference>